<protein>
    <recommendedName>
        <fullName evidence="3">Lipocalin-like domain-containing protein</fullName>
    </recommendedName>
</protein>
<evidence type="ECO:0000313" key="2">
    <source>
        <dbReference type="Proteomes" id="UP001597241"/>
    </source>
</evidence>
<comment type="caution">
    <text evidence="1">The sequence shown here is derived from an EMBL/GenBank/DDBJ whole genome shotgun (WGS) entry which is preliminary data.</text>
</comment>
<dbReference type="EMBL" id="JBHTMV010000004">
    <property type="protein sequence ID" value="MFD1294282.1"/>
    <property type="molecule type" value="Genomic_DNA"/>
</dbReference>
<evidence type="ECO:0000313" key="1">
    <source>
        <dbReference type="EMBL" id="MFD1294282.1"/>
    </source>
</evidence>
<dbReference type="RefSeq" id="WP_386809473.1">
    <property type="nucleotide sequence ID" value="NZ_JBHTMV010000004.1"/>
</dbReference>
<dbReference type="Proteomes" id="UP001597241">
    <property type="component" value="Unassembled WGS sequence"/>
</dbReference>
<proteinExistence type="predicted"/>
<evidence type="ECO:0008006" key="3">
    <source>
        <dbReference type="Google" id="ProtNLM"/>
    </source>
</evidence>
<sequence>MKKLLTLFIAFTIVSCNDGDFSVPDFDFEDEVYGCWDNNIVYVTNSSGTEAMVITLIDDELGTEVGTATYDVSSTREVVYRIFNDGIDGNYFCQAIPPTTPTVTTELIAESGTISITTSEVYDEDDDTELTGYSYLITFSHLLFYEDDGDRIFFETLAFGDEFEVDIDD</sequence>
<dbReference type="PROSITE" id="PS51257">
    <property type="entry name" value="PROKAR_LIPOPROTEIN"/>
    <property type="match status" value="1"/>
</dbReference>
<accession>A0ABW3WQU2</accession>
<name>A0ABW3WQU2_9FLAO</name>
<reference evidence="2" key="1">
    <citation type="journal article" date="2019" name="Int. J. Syst. Evol. Microbiol.">
        <title>The Global Catalogue of Microorganisms (GCM) 10K type strain sequencing project: providing services to taxonomists for standard genome sequencing and annotation.</title>
        <authorList>
            <consortium name="The Broad Institute Genomics Platform"/>
            <consortium name="The Broad Institute Genome Sequencing Center for Infectious Disease"/>
            <person name="Wu L."/>
            <person name="Ma J."/>
        </authorList>
    </citation>
    <scope>NUCLEOTIDE SEQUENCE [LARGE SCALE GENOMIC DNA]</scope>
    <source>
        <strain evidence="2">CCUG 62221</strain>
    </source>
</reference>
<organism evidence="1 2">
    <name type="scientific">Lutibacter holmesii</name>
    <dbReference type="NCBI Taxonomy" id="1137985"/>
    <lineage>
        <taxon>Bacteria</taxon>
        <taxon>Pseudomonadati</taxon>
        <taxon>Bacteroidota</taxon>
        <taxon>Flavobacteriia</taxon>
        <taxon>Flavobacteriales</taxon>
        <taxon>Flavobacteriaceae</taxon>
        <taxon>Lutibacter</taxon>
    </lineage>
</organism>
<keyword evidence="2" id="KW-1185">Reference proteome</keyword>
<gene>
    <name evidence="1" type="ORF">ACFQ5N_10580</name>
</gene>